<gene>
    <name evidence="2" type="ORF">EC957_010017</name>
</gene>
<dbReference type="InterPro" id="IPR004875">
    <property type="entry name" value="DDE_SF_endonuclease_dom"/>
</dbReference>
<dbReference type="AlphaFoldDB" id="A0A9P6K8C8"/>
<evidence type="ECO:0000313" key="2">
    <source>
        <dbReference type="EMBL" id="KAF9551131.1"/>
    </source>
</evidence>
<dbReference type="Proteomes" id="UP000723463">
    <property type="component" value="Unassembled WGS sequence"/>
</dbReference>
<feature type="domain" description="DDE-1" evidence="1">
    <location>
        <begin position="36"/>
        <end position="123"/>
    </location>
</feature>
<sequence>MAEIRTICSEYDPDDIYNCDETEMYLLEVPAHSYSIPEFSGSAKEMGGHTFALRRLPANSTSVTLPLDAGVTSVFKRRYVEMITYQAIVNRYASGKKVTNGEAWSLIPYAWSQVKTSTIRHCFSHHEGSSKGDSRQPGGEIGRYAGAATRVSTRDGHMFKNQKDAQDLPEEIRKAVCERLAERAALLAPREWSPSIEPDDLNSFEALDGVTTKVKDLLASNDPKRE</sequence>
<name>A0A9P6K8C8_9FUNG</name>
<protein>
    <recommendedName>
        <fullName evidence="1">DDE-1 domain-containing protein</fullName>
    </recommendedName>
</protein>
<accession>A0A9P6K8C8</accession>
<reference evidence="2" key="1">
    <citation type="journal article" date="2020" name="Fungal Divers.">
        <title>Resolving the Mortierellaceae phylogeny through synthesis of multi-gene phylogenetics and phylogenomics.</title>
        <authorList>
            <person name="Vandepol N."/>
            <person name="Liber J."/>
            <person name="Desiro A."/>
            <person name="Na H."/>
            <person name="Kennedy M."/>
            <person name="Barry K."/>
            <person name="Grigoriev I.V."/>
            <person name="Miller A.N."/>
            <person name="O'Donnell K."/>
            <person name="Stajich J.E."/>
            <person name="Bonito G."/>
        </authorList>
    </citation>
    <scope>NUCLEOTIDE SEQUENCE</scope>
    <source>
        <strain evidence="2">NRRL 2591</strain>
    </source>
</reference>
<proteinExistence type="predicted"/>
<dbReference type="Pfam" id="PF03184">
    <property type="entry name" value="DDE_1"/>
    <property type="match status" value="1"/>
</dbReference>
<dbReference type="GO" id="GO:0003676">
    <property type="term" value="F:nucleic acid binding"/>
    <property type="evidence" value="ECO:0007669"/>
    <property type="project" value="InterPro"/>
</dbReference>
<evidence type="ECO:0000313" key="3">
    <source>
        <dbReference type="Proteomes" id="UP000723463"/>
    </source>
</evidence>
<evidence type="ECO:0000259" key="1">
    <source>
        <dbReference type="Pfam" id="PF03184"/>
    </source>
</evidence>
<dbReference type="EMBL" id="JAAAXW010000006">
    <property type="protein sequence ID" value="KAF9551131.1"/>
    <property type="molecule type" value="Genomic_DNA"/>
</dbReference>
<comment type="caution">
    <text evidence="2">The sequence shown here is derived from an EMBL/GenBank/DDBJ whole genome shotgun (WGS) entry which is preliminary data.</text>
</comment>
<organism evidence="2 3">
    <name type="scientific">Mortierella hygrophila</name>
    <dbReference type="NCBI Taxonomy" id="979708"/>
    <lineage>
        <taxon>Eukaryota</taxon>
        <taxon>Fungi</taxon>
        <taxon>Fungi incertae sedis</taxon>
        <taxon>Mucoromycota</taxon>
        <taxon>Mortierellomycotina</taxon>
        <taxon>Mortierellomycetes</taxon>
        <taxon>Mortierellales</taxon>
        <taxon>Mortierellaceae</taxon>
        <taxon>Mortierella</taxon>
    </lineage>
</organism>
<keyword evidence="3" id="KW-1185">Reference proteome</keyword>